<dbReference type="EMBL" id="JAAXLA010000018">
    <property type="protein sequence ID" value="NMH98080.1"/>
    <property type="molecule type" value="Genomic_DNA"/>
</dbReference>
<name>A0ABX1S941_9PSEU</name>
<dbReference type="PANTHER" id="PTHR34129:SF1">
    <property type="entry name" value="DUF952 DOMAIN-CONTAINING PROTEIN"/>
    <property type="match status" value="1"/>
</dbReference>
<dbReference type="Proteomes" id="UP000820669">
    <property type="component" value="Unassembled WGS sequence"/>
</dbReference>
<evidence type="ECO:0000313" key="3">
    <source>
        <dbReference type="Proteomes" id="UP000820669"/>
    </source>
</evidence>
<dbReference type="InterPro" id="IPR009297">
    <property type="entry name" value="DUF952"/>
</dbReference>
<accession>A0ABX1S941</accession>
<evidence type="ECO:0000256" key="1">
    <source>
        <dbReference type="SAM" id="MobiDB-lite"/>
    </source>
</evidence>
<dbReference type="Pfam" id="PF06108">
    <property type="entry name" value="DUF952"/>
    <property type="match status" value="1"/>
</dbReference>
<sequence length="147" mass="15453">MPRHRETVPVTPSSALLHLCTPADWAAARAAGRLAPPSLAEVGYVHLSTLEQVTLPADRLFHGRDDVLLLAIDPDALERAAVPVRWEPGLPTDPPDLRFPHAYGAVPTGAVTAVLAYRPRPDGGFDAPPPPPAAGTPTAGSAGWTRP</sequence>
<dbReference type="Gene3D" id="3.20.170.20">
    <property type="entry name" value="Protein of unknown function DUF952"/>
    <property type="match status" value="1"/>
</dbReference>
<protein>
    <submittedName>
        <fullName evidence="2">DUF952 domain-containing protein</fullName>
    </submittedName>
</protein>
<reference evidence="2 3" key="1">
    <citation type="submission" date="2020-04" db="EMBL/GenBank/DDBJ databases">
        <authorList>
            <person name="Klaysubun C."/>
            <person name="Duangmal K."/>
            <person name="Lipun K."/>
        </authorList>
    </citation>
    <scope>NUCLEOTIDE SEQUENCE [LARGE SCALE GENOMIC DNA]</scope>
    <source>
        <strain evidence="2 3">K10HN5</strain>
    </source>
</reference>
<dbReference type="SUPFAM" id="SSF56399">
    <property type="entry name" value="ADP-ribosylation"/>
    <property type="match status" value="1"/>
</dbReference>
<proteinExistence type="predicted"/>
<comment type="caution">
    <text evidence="2">The sequence shown here is derived from an EMBL/GenBank/DDBJ whole genome shotgun (WGS) entry which is preliminary data.</text>
</comment>
<dbReference type="PANTHER" id="PTHR34129">
    <property type="entry name" value="BLR1139 PROTEIN"/>
    <property type="match status" value="1"/>
</dbReference>
<feature type="region of interest" description="Disordered" evidence="1">
    <location>
        <begin position="118"/>
        <end position="147"/>
    </location>
</feature>
<feature type="compositionally biased region" description="Low complexity" evidence="1">
    <location>
        <begin position="135"/>
        <end position="147"/>
    </location>
</feature>
<keyword evidence="3" id="KW-1185">Reference proteome</keyword>
<organism evidence="2 3">
    <name type="scientific">Pseudonocardia acidicola</name>
    <dbReference type="NCBI Taxonomy" id="2724939"/>
    <lineage>
        <taxon>Bacteria</taxon>
        <taxon>Bacillati</taxon>
        <taxon>Actinomycetota</taxon>
        <taxon>Actinomycetes</taxon>
        <taxon>Pseudonocardiales</taxon>
        <taxon>Pseudonocardiaceae</taxon>
        <taxon>Pseudonocardia</taxon>
    </lineage>
</organism>
<gene>
    <name evidence="2" type="ORF">HF526_12265</name>
</gene>
<evidence type="ECO:0000313" key="2">
    <source>
        <dbReference type="EMBL" id="NMH98080.1"/>
    </source>
</evidence>